<comment type="caution">
    <text evidence="13">The sequence shown here is derived from an EMBL/GenBank/DDBJ whole genome shotgun (WGS) entry which is preliminary data.</text>
</comment>
<dbReference type="OMA" id="HEMFLFG"/>
<evidence type="ECO:0000256" key="2">
    <source>
        <dbReference type="ARBA" id="ARBA00018928"/>
    </source>
</evidence>
<dbReference type="InterPro" id="IPR040017">
    <property type="entry name" value="XPOT"/>
</dbReference>
<comment type="similarity">
    <text evidence="10">Belongs to the exportin family.</text>
</comment>
<keyword evidence="4 10" id="KW-0963">Cytoplasm</keyword>
<keyword evidence="7 10" id="KW-0539">Nucleus</keyword>
<organism evidence="13 14">
    <name type="scientific">Zostera marina</name>
    <name type="common">Eelgrass</name>
    <dbReference type="NCBI Taxonomy" id="29655"/>
    <lineage>
        <taxon>Eukaryota</taxon>
        <taxon>Viridiplantae</taxon>
        <taxon>Streptophyta</taxon>
        <taxon>Embryophyta</taxon>
        <taxon>Tracheophyta</taxon>
        <taxon>Spermatophyta</taxon>
        <taxon>Magnoliopsida</taxon>
        <taxon>Liliopsida</taxon>
        <taxon>Zosteraceae</taxon>
        <taxon>Zostera</taxon>
    </lineage>
</organism>
<reference evidence="14" key="1">
    <citation type="journal article" date="2016" name="Nature">
        <title>The genome of the seagrass Zostera marina reveals angiosperm adaptation to the sea.</title>
        <authorList>
            <person name="Olsen J.L."/>
            <person name="Rouze P."/>
            <person name="Verhelst B."/>
            <person name="Lin Y.-C."/>
            <person name="Bayer T."/>
            <person name="Collen J."/>
            <person name="Dattolo E."/>
            <person name="De Paoli E."/>
            <person name="Dittami S."/>
            <person name="Maumus F."/>
            <person name="Michel G."/>
            <person name="Kersting A."/>
            <person name="Lauritano C."/>
            <person name="Lohaus R."/>
            <person name="Toepel M."/>
            <person name="Tonon T."/>
            <person name="Vanneste K."/>
            <person name="Amirebrahimi M."/>
            <person name="Brakel J."/>
            <person name="Bostroem C."/>
            <person name="Chovatia M."/>
            <person name="Grimwood J."/>
            <person name="Jenkins J.W."/>
            <person name="Jueterbock A."/>
            <person name="Mraz A."/>
            <person name="Stam W.T."/>
            <person name="Tice H."/>
            <person name="Bornberg-Bauer E."/>
            <person name="Green P.J."/>
            <person name="Pearson G.A."/>
            <person name="Procaccini G."/>
            <person name="Duarte C.M."/>
            <person name="Schmutz J."/>
            <person name="Reusch T.B.H."/>
            <person name="Van de Peer Y."/>
        </authorList>
    </citation>
    <scope>NUCLEOTIDE SEQUENCE [LARGE SCALE GENOMIC DNA]</scope>
    <source>
        <strain evidence="14">cv. Finnish</strain>
    </source>
</reference>
<evidence type="ECO:0000259" key="11">
    <source>
        <dbReference type="Pfam" id="PF08389"/>
    </source>
</evidence>
<gene>
    <name evidence="13" type="ORF">ZOSMA_115G00230</name>
</gene>
<evidence type="ECO:0000256" key="10">
    <source>
        <dbReference type="RuleBase" id="RU366037"/>
    </source>
</evidence>
<dbReference type="STRING" id="29655.A0A0K9Q295"/>
<dbReference type="Gene3D" id="1.25.10.10">
    <property type="entry name" value="Leucine-rich Repeat Variant"/>
    <property type="match status" value="1"/>
</dbReference>
<evidence type="ECO:0000256" key="5">
    <source>
        <dbReference type="ARBA" id="ARBA00022555"/>
    </source>
</evidence>
<dbReference type="InterPro" id="IPR016024">
    <property type="entry name" value="ARM-type_fold"/>
</dbReference>
<keyword evidence="3 10" id="KW-0813">Transport</keyword>
<evidence type="ECO:0000256" key="1">
    <source>
        <dbReference type="ARBA" id="ARBA00004496"/>
    </source>
</evidence>
<evidence type="ECO:0000313" key="14">
    <source>
        <dbReference type="Proteomes" id="UP000036987"/>
    </source>
</evidence>
<evidence type="ECO:0000256" key="7">
    <source>
        <dbReference type="ARBA" id="ARBA00023242"/>
    </source>
</evidence>
<dbReference type="EMBL" id="LFYR01000176">
    <property type="protein sequence ID" value="KMZ75388.1"/>
    <property type="molecule type" value="Genomic_DNA"/>
</dbReference>
<keyword evidence="6 10" id="KW-0694">RNA-binding</keyword>
<dbReference type="AlphaFoldDB" id="A0A0K9Q295"/>
<dbReference type="GO" id="GO:0071528">
    <property type="term" value="P:tRNA re-export from nucleus"/>
    <property type="evidence" value="ECO:0000318"/>
    <property type="project" value="GO_Central"/>
</dbReference>
<dbReference type="GO" id="GO:0005737">
    <property type="term" value="C:cytoplasm"/>
    <property type="evidence" value="ECO:0000318"/>
    <property type="project" value="GO_Central"/>
</dbReference>
<dbReference type="Pfam" id="PF08389">
    <property type="entry name" value="Xpo1"/>
    <property type="match status" value="1"/>
</dbReference>
<comment type="function">
    <text evidence="10">tRNA nucleus export receptor which facilitates tRNA translocation across the nuclear pore complex.</text>
</comment>
<evidence type="ECO:0000313" key="13">
    <source>
        <dbReference type="EMBL" id="KMZ75388.1"/>
    </source>
</evidence>
<evidence type="ECO:0000256" key="4">
    <source>
        <dbReference type="ARBA" id="ARBA00022490"/>
    </source>
</evidence>
<dbReference type="GO" id="GO:0016363">
    <property type="term" value="C:nuclear matrix"/>
    <property type="evidence" value="ECO:0000318"/>
    <property type="project" value="GO_Central"/>
</dbReference>
<accession>A0A0K9Q295</accession>
<keyword evidence="5 10" id="KW-0820">tRNA-binding</keyword>
<evidence type="ECO:0000256" key="8">
    <source>
        <dbReference type="ARBA" id="ARBA00029784"/>
    </source>
</evidence>
<dbReference type="PANTHER" id="PTHR15952">
    <property type="entry name" value="EXPORTIN-T/LOS1"/>
    <property type="match status" value="1"/>
</dbReference>
<evidence type="ECO:0000256" key="3">
    <source>
        <dbReference type="ARBA" id="ARBA00022448"/>
    </source>
</evidence>
<keyword evidence="14" id="KW-1185">Reference proteome</keyword>
<dbReference type="InterPro" id="IPR045546">
    <property type="entry name" value="Exportin-T_C"/>
</dbReference>
<name>A0A0K9Q295_ZOSMR</name>
<protein>
    <recommendedName>
        <fullName evidence="2 10">Exportin-T</fullName>
    </recommendedName>
    <alternativeName>
        <fullName evidence="8 10">Exportin(tRNA)</fullName>
    </alternativeName>
    <alternativeName>
        <fullName evidence="9 10">tRNA exportin</fullName>
    </alternativeName>
</protein>
<evidence type="ECO:0000259" key="12">
    <source>
        <dbReference type="Pfam" id="PF19282"/>
    </source>
</evidence>
<dbReference type="OrthoDB" id="26399at2759"/>
<dbReference type="InterPro" id="IPR013598">
    <property type="entry name" value="Exportin-1/Importin-b-like"/>
</dbReference>
<dbReference type="SUPFAM" id="SSF48371">
    <property type="entry name" value="ARM repeat"/>
    <property type="match status" value="1"/>
</dbReference>
<feature type="domain" description="Exportin-1/Importin-beta-like" evidence="11">
    <location>
        <begin position="104"/>
        <end position="256"/>
    </location>
</feature>
<feature type="domain" description="Exportin-T C-terminal" evidence="12">
    <location>
        <begin position="323"/>
        <end position="973"/>
    </location>
</feature>
<comment type="subcellular location">
    <subcellularLocation>
        <location evidence="1 10">Cytoplasm</location>
    </subcellularLocation>
    <subcellularLocation>
        <location evidence="10">Nucleus</location>
    </subcellularLocation>
    <text evidence="10">Shuttles between the nucleus and the cytoplasm.</text>
</comment>
<evidence type="ECO:0000256" key="6">
    <source>
        <dbReference type="ARBA" id="ARBA00022884"/>
    </source>
</evidence>
<dbReference type="GO" id="GO:0000049">
    <property type="term" value="F:tRNA binding"/>
    <property type="evidence" value="ECO:0000318"/>
    <property type="project" value="GO_Central"/>
</dbReference>
<dbReference type="Pfam" id="PF19282">
    <property type="entry name" value="Exportin-T"/>
    <property type="match status" value="1"/>
</dbReference>
<proteinExistence type="inferred from homology"/>
<sequence>MDDLEKAILCSYEMTIDPVLKSQAISYCEQIKSSSPSICRFCIERLAITDLVPVQFWCLQTIQDALRLRYSSLDASDLAFLRESLQSIACGSGGGAAARVCNGPSFIKNKFAQVFVGLIYFEYPSLWSTIFLELLQNLGKGNQVIDVFSRILVSLDDEIISMDCQRSSEEIAVASRIKDSMRLQCVPRIVRVWYDIVSAYMISEPELAMSILDAMRRHITWIDIGLIANDVFVSMLFEIIMNDNLLQQLRASASNCVNAIVLKRMDAKSKVVLLRSLQVSRVFCLVSCAGNSELVSELVTLIISYASEALDCVKRLGSMDVDGAAMQLLEIALPSVFYVMQNCEVDSAVNAVQFLTDYVSMMKSLTSKKVLQVEKILEVIKAKIAYSPMYRENLDLPDKIGREKEDEMSEHRRDFFTLLRSISRMAPDETQLFIRGLLENAIKSHDTTTEEIEATLSLFYRLGESITDEGIRTGRGQLKEMIPMLLSAHFICQKHRIVALIYLETITRYMKFVQENPQYIHHMLSAFLDERGIHHPNPDVSRRACYLFMRAVKLLKSQLLPFVESILQSLQGILGKFTSLDWSSKELTSSNFDNGSHIFEAVGLLIGMEDMVPEKQYEYLSALLTPLCQQVEFLLVNTNVQILEESSSKIASIQQITTAINALSKGFSERLVTGTRPTLGAMFKQTLDVLLKVLAVFPKLEPLRKKITSFLHRMVETLGESIFPYLPLALEKLLTQSEPSEMVDFLVLINQLICKFGTSFSTILEEIFPTVASTLFCILPNVALTTGPGSNTEEIRELQELQKTLYTFLHVLATHNLSSVLLVPKNRKYMDFIMQLLLSTSCNHKDIVIRKMCVQIIVRFIKDWCTKFNGEEEKIPGFRTYIVETFAINCCLFSVLDSSFNFRDANNLVLFGEIVVAQKVMYEKFGNDFLVHFVSKGLSAAHCSQDLAEQYCHKIQSDDMNTLRSFYLSLIENLRQERNGSLVLR</sequence>
<dbReference type="Proteomes" id="UP000036987">
    <property type="component" value="Unassembled WGS sequence"/>
</dbReference>
<dbReference type="InterPro" id="IPR011989">
    <property type="entry name" value="ARM-like"/>
</dbReference>
<dbReference type="GO" id="GO:0031267">
    <property type="term" value="F:small GTPase binding"/>
    <property type="evidence" value="ECO:0007669"/>
    <property type="project" value="InterPro"/>
</dbReference>
<dbReference type="GO" id="GO:0005643">
    <property type="term" value="C:nuclear pore"/>
    <property type="evidence" value="ECO:0000318"/>
    <property type="project" value="GO_Central"/>
</dbReference>
<evidence type="ECO:0000256" key="9">
    <source>
        <dbReference type="ARBA" id="ARBA00032199"/>
    </source>
</evidence>
<dbReference type="PANTHER" id="PTHR15952:SF11">
    <property type="entry name" value="EXPORTIN-T"/>
    <property type="match status" value="1"/>
</dbReference>